<evidence type="ECO:0000256" key="5">
    <source>
        <dbReference type="ARBA" id="ARBA00023002"/>
    </source>
</evidence>
<dbReference type="AlphaFoldDB" id="A0AA41SJL0"/>
<evidence type="ECO:0000256" key="1">
    <source>
        <dbReference type="ARBA" id="ARBA00001971"/>
    </source>
</evidence>
<evidence type="ECO:0000313" key="8">
    <source>
        <dbReference type="EMBL" id="MCL7037306.1"/>
    </source>
</evidence>
<comment type="cofactor">
    <cofactor evidence="1">
        <name>heme</name>
        <dbReference type="ChEBI" id="CHEBI:30413"/>
    </cofactor>
</comment>
<evidence type="ECO:0000256" key="7">
    <source>
        <dbReference type="ARBA" id="ARBA00023033"/>
    </source>
</evidence>
<keyword evidence="9" id="KW-1185">Reference proteome</keyword>
<sequence>MAFSLGSTPVVVASDPTIAREILSSASFADRPVKQSAKNLMFTRAIGFAPNGTYWRLLR</sequence>
<dbReference type="EMBL" id="JAJJMA010177684">
    <property type="protein sequence ID" value="MCL7037306.1"/>
    <property type="molecule type" value="Genomic_DNA"/>
</dbReference>
<keyword evidence="3" id="KW-0349">Heme</keyword>
<dbReference type="PANTHER" id="PTHR47946">
    <property type="entry name" value="CYTOCHROME P450 78A7-RELATED"/>
    <property type="match status" value="1"/>
</dbReference>
<dbReference type="SUPFAM" id="SSF48264">
    <property type="entry name" value="Cytochrome P450"/>
    <property type="match status" value="1"/>
</dbReference>
<comment type="similarity">
    <text evidence="2">Belongs to the cytochrome P450 family.</text>
</comment>
<comment type="caution">
    <text evidence="8">The sequence shown here is derived from an EMBL/GenBank/DDBJ whole genome shotgun (WGS) entry which is preliminary data.</text>
</comment>
<accession>A0AA41SJL0</accession>
<dbReference type="GO" id="GO:0016705">
    <property type="term" value="F:oxidoreductase activity, acting on paired donors, with incorporation or reduction of molecular oxygen"/>
    <property type="evidence" value="ECO:0007669"/>
    <property type="project" value="InterPro"/>
</dbReference>
<dbReference type="PANTHER" id="PTHR47946:SF6">
    <property type="entry name" value="CYTOCHROME P450 78A7"/>
    <property type="match status" value="1"/>
</dbReference>
<dbReference type="InterPro" id="IPR051996">
    <property type="entry name" value="Cytochrome_P450_78A"/>
</dbReference>
<feature type="non-terminal residue" evidence="8">
    <location>
        <position position="59"/>
    </location>
</feature>
<evidence type="ECO:0000256" key="3">
    <source>
        <dbReference type="ARBA" id="ARBA00022617"/>
    </source>
</evidence>
<keyword evidence="7" id="KW-0503">Monooxygenase</keyword>
<organism evidence="8 9">
    <name type="scientific">Papaver nudicaule</name>
    <name type="common">Iceland poppy</name>
    <dbReference type="NCBI Taxonomy" id="74823"/>
    <lineage>
        <taxon>Eukaryota</taxon>
        <taxon>Viridiplantae</taxon>
        <taxon>Streptophyta</taxon>
        <taxon>Embryophyta</taxon>
        <taxon>Tracheophyta</taxon>
        <taxon>Spermatophyta</taxon>
        <taxon>Magnoliopsida</taxon>
        <taxon>Ranunculales</taxon>
        <taxon>Papaveraceae</taxon>
        <taxon>Papaveroideae</taxon>
        <taxon>Papaver</taxon>
    </lineage>
</organism>
<evidence type="ECO:0000256" key="6">
    <source>
        <dbReference type="ARBA" id="ARBA00023004"/>
    </source>
</evidence>
<dbReference type="Gene3D" id="1.10.630.10">
    <property type="entry name" value="Cytochrome P450"/>
    <property type="match status" value="1"/>
</dbReference>
<keyword evidence="5" id="KW-0560">Oxidoreductase</keyword>
<name>A0AA41SJL0_PAPNU</name>
<dbReference type="Proteomes" id="UP001177140">
    <property type="component" value="Unassembled WGS sequence"/>
</dbReference>
<keyword evidence="4" id="KW-0479">Metal-binding</keyword>
<proteinExistence type="inferred from homology"/>
<dbReference type="GO" id="GO:0004497">
    <property type="term" value="F:monooxygenase activity"/>
    <property type="evidence" value="ECO:0007669"/>
    <property type="project" value="UniProtKB-KW"/>
</dbReference>
<dbReference type="InterPro" id="IPR036396">
    <property type="entry name" value="Cyt_P450_sf"/>
</dbReference>
<dbReference type="GO" id="GO:0005506">
    <property type="term" value="F:iron ion binding"/>
    <property type="evidence" value="ECO:0007669"/>
    <property type="project" value="InterPro"/>
</dbReference>
<keyword evidence="6" id="KW-0408">Iron</keyword>
<evidence type="ECO:0000256" key="2">
    <source>
        <dbReference type="ARBA" id="ARBA00010617"/>
    </source>
</evidence>
<protein>
    <recommendedName>
        <fullName evidence="10">Cytochrome P450</fullName>
    </recommendedName>
</protein>
<evidence type="ECO:0008006" key="10">
    <source>
        <dbReference type="Google" id="ProtNLM"/>
    </source>
</evidence>
<evidence type="ECO:0000256" key="4">
    <source>
        <dbReference type="ARBA" id="ARBA00022723"/>
    </source>
</evidence>
<gene>
    <name evidence="8" type="ORF">MKW94_010973</name>
</gene>
<dbReference type="GO" id="GO:0020037">
    <property type="term" value="F:heme binding"/>
    <property type="evidence" value="ECO:0007669"/>
    <property type="project" value="InterPro"/>
</dbReference>
<reference evidence="8" key="1">
    <citation type="submission" date="2022-03" db="EMBL/GenBank/DDBJ databases">
        <title>A functionally conserved STORR gene fusion in Papaver species that diverged 16.8 million years ago.</title>
        <authorList>
            <person name="Catania T."/>
        </authorList>
    </citation>
    <scope>NUCLEOTIDE SEQUENCE</scope>
    <source>
        <strain evidence="8">S-191538</strain>
    </source>
</reference>
<evidence type="ECO:0000313" key="9">
    <source>
        <dbReference type="Proteomes" id="UP001177140"/>
    </source>
</evidence>